<organism evidence="2 3">
    <name type="scientific">Calocera viscosa (strain TUFC12733)</name>
    <dbReference type="NCBI Taxonomy" id="1330018"/>
    <lineage>
        <taxon>Eukaryota</taxon>
        <taxon>Fungi</taxon>
        <taxon>Dikarya</taxon>
        <taxon>Basidiomycota</taxon>
        <taxon>Agaricomycotina</taxon>
        <taxon>Dacrymycetes</taxon>
        <taxon>Dacrymycetales</taxon>
        <taxon>Dacrymycetaceae</taxon>
        <taxon>Calocera</taxon>
    </lineage>
</organism>
<evidence type="ECO:0000313" key="3">
    <source>
        <dbReference type="Proteomes" id="UP000076738"/>
    </source>
</evidence>
<feature type="compositionally biased region" description="Pro residues" evidence="1">
    <location>
        <begin position="18"/>
        <end position="36"/>
    </location>
</feature>
<name>A0A167ISQ5_CALVF</name>
<evidence type="ECO:0000256" key="1">
    <source>
        <dbReference type="SAM" id="MobiDB-lite"/>
    </source>
</evidence>
<feature type="region of interest" description="Disordered" evidence="1">
    <location>
        <begin position="1"/>
        <end position="37"/>
    </location>
</feature>
<accession>A0A167ISQ5</accession>
<protein>
    <submittedName>
        <fullName evidence="2">Uncharacterized protein</fullName>
    </submittedName>
</protein>
<dbReference type="EMBL" id="KV417306">
    <property type="protein sequence ID" value="KZO92918.1"/>
    <property type="molecule type" value="Genomic_DNA"/>
</dbReference>
<dbReference type="Proteomes" id="UP000076738">
    <property type="component" value="Unassembled WGS sequence"/>
</dbReference>
<feature type="region of interest" description="Disordered" evidence="1">
    <location>
        <begin position="58"/>
        <end position="87"/>
    </location>
</feature>
<gene>
    <name evidence="2" type="ORF">CALVIDRAFT_540595</name>
</gene>
<dbReference type="AlphaFoldDB" id="A0A167ISQ5"/>
<keyword evidence="3" id="KW-1185">Reference proteome</keyword>
<proteinExistence type="predicted"/>
<sequence>MTPLHRALDHLLTQHSPLPIPPSPGKLKPVPPPPQPEHILLPPLAQLRQGAVREGPVVRGSSVREGGAPRPAWGRGQVQRRGDNAMVSGDSAGELVQLLSLSLPGKQSKT</sequence>
<reference evidence="2 3" key="1">
    <citation type="journal article" date="2016" name="Mol. Biol. Evol.">
        <title>Comparative Genomics of Early-Diverging Mushroom-Forming Fungi Provides Insights into the Origins of Lignocellulose Decay Capabilities.</title>
        <authorList>
            <person name="Nagy L.G."/>
            <person name="Riley R."/>
            <person name="Tritt A."/>
            <person name="Adam C."/>
            <person name="Daum C."/>
            <person name="Floudas D."/>
            <person name="Sun H."/>
            <person name="Yadav J.S."/>
            <person name="Pangilinan J."/>
            <person name="Larsson K.H."/>
            <person name="Matsuura K."/>
            <person name="Barry K."/>
            <person name="Labutti K."/>
            <person name="Kuo R."/>
            <person name="Ohm R.A."/>
            <person name="Bhattacharya S.S."/>
            <person name="Shirouzu T."/>
            <person name="Yoshinaga Y."/>
            <person name="Martin F.M."/>
            <person name="Grigoriev I.V."/>
            <person name="Hibbett D.S."/>
        </authorList>
    </citation>
    <scope>NUCLEOTIDE SEQUENCE [LARGE SCALE GENOMIC DNA]</scope>
    <source>
        <strain evidence="2 3">TUFC12733</strain>
    </source>
</reference>
<evidence type="ECO:0000313" key="2">
    <source>
        <dbReference type="EMBL" id="KZO92918.1"/>
    </source>
</evidence>